<organism evidence="1 2">
    <name type="scientific">Apatococcus fuscideae</name>
    <dbReference type="NCBI Taxonomy" id="2026836"/>
    <lineage>
        <taxon>Eukaryota</taxon>
        <taxon>Viridiplantae</taxon>
        <taxon>Chlorophyta</taxon>
        <taxon>core chlorophytes</taxon>
        <taxon>Trebouxiophyceae</taxon>
        <taxon>Chlorellales</taxon>
        <taxon>Chlorellaceae</taxon>
        <taxon>Apatococcus</taxon>
    </lineage>
</organism>
<gene>
    <name evidence="1" type="ORF">WJX84_005531</name>
</gene>
<dbReference type="Proteomes" id="UP001485043">
    <property type="component" value="Unassembled WGS sequence"/>
</dbReference>
<reference evidence="1 2" key="1">
    <citation type="journal article" date="2024" name="Nat. Commun.">
        <title>Phylogenomics reveals the evolutionary origins of lichenization in chlorophyte algae.</title>
        <authorList>
            <person name="Puginier C."/>
            <person name="Libourel C."/>
            <person name="Otte J."/>
            <person name="Skaloud P."/>
            <person name="Haon M."/>
            <person name="Grisel S."/>
            <person name="Petersen M."/>
            <person name="Berrin J.G."/>
            <person name="Delaux P.M."/>
            <person name="Dal Grande F."/>
            <person name="Keller J."/>
        </authorList>
    </citation>
    <scope>NUCLEOTIDE SEQUENCE [LARGE SCALE GENOMIC DNA]</scope>
    <source>
        <strain evidence="1 2">SAG 2523</strain>
    </source>
</reference>
<dbReference type="SUPFAM" id="SSF53850">
    <property type="entry name" value="Periplasmic binding protein-like II"/>
    <property type="match status" value="1"/>
</dbReference>
<dbReference type="AlphaFoldDB" id="A0AAW1SVA1"/>
<evidence type="ECO:0008006" key="3">
    <source>
        <dbReference type="Google" id="ProtNLM"/>
    </source>
</evidence>
<comment type="caution">
    <text evidence="1">The sequence shown here is derived from an EMBL/GenBank/DDBJ whole genome shotgun (WGS) entry which is preliminary data.</text>
</comment>
<dbReference type="EMBL" id="JALJOV010000877">
    <property type="protein sequence ID" value="KAK9859384.1"/>
    <property type="molecule type" value="Genomic_DNA"/>
</dbReference>
<sequence>MFALAPHCLASPPSLVVGVQRIQGTMWNETFSDYLSQATNLTFSTRYYATDTDLMNDATAGELDFALTGPVLFVCLTLSGFTGDTVAEIVSKSSIDSSPVEKIAGAIVVPATSTIMGIEDLAGLDLLQQAGGVFLTPDISTILNDTLEGAAFTG</sequence>
<evidence type="ECO:0000313" key="2">
    <source>
        <dbReference type="Proteomes" id="UP001485043"/>
    </source>
</evidence>
<name>A0AAW1SVA1_9CHLO</name>
<evidence type="ECO:0000313" key="1">
    <source>
        <dbReference type="EMBL" id="KAK9859384.1"/>
    </source>
</evidence>
<protein>
    <recommendedName>
        <fullName evidence="3">ABC transporter substrate-binding protein</fullName>
    </recommendedName>
</protein>
<proteinExistence type="predicted"/>
<dbReference type="Pfam" id="PF12974">
    <property type="entry name" value="Phosphonate-bd"/>
    <property type="match status" value="1"/>
</dbReference>
<keyword evidence="2" id="KW-1185">Reference proteome</keyword>
<accession>A0AAW1SVA1</accession>